<dbReference type="Proteomes" id="UP000254508">
    <property type="component" value="Plasmid unnamed"/>
</dbReference>
<proteinExistence type="predicted"/>
<gene>
    <name evidence="1" type="ORF">DVR09_14865</name>
</gene>
<evidence type="ECO:0000313" key="2">
    <source>
        <dbReference type="Proteomes" id="UP000254508"/>
    </source>
</evidence>
<dbReference type="InterPro" id="IPR036390">
    <property type="entry name" value="WH_DNA-bd_sf"/>
</dbReference>
<keyword evidence="2" id="KW-1185">Reference proteome</keyword>
<dbReference type="SUPFAM" id="SSF46785">
    <property type="entry name" value="Winged helix' DNA-binding domain"/>
    <property type="match status" value="1"/>
</dbReference>
<geneLocation type="plasmid" evidence="1 2">
    <name>unnamed</name>
</geneLocation>
<organism evidence="1 2">
    <name type="scientific">Erythrobacter aureus</name>
    <dbReference type="NCBI Taxonomy" id="2182384"/>
    <lineage>
        <taxon>Bacteria</taxon>
        <taxon>Pseudomonadati</taxon>
        <taxon>Pseudomonadota</taxon>
        <taxon>Alphaproteobacteria</taxon>
        <taxon>Sphingomonadales</taxon>
        <taxon>Erythrobacteraceae</taxon>
        <taxon>Erythrobacter/Porphyrobacter group</taxon>
        <taxon>Erythrobacter</taxon>
    </lineage>
</organism>
<dbReference type="OrthoDB" id="9900229at2"/>
<accession>A0A345YII4</accession>
<name>A0A345YII4_9SPHN</name>
<dbReference type="EMBL" id="CP031358">
    <property type="protein sequence ID" value="AXK43736.1"/>
    <property type="molecule type" value="Genomic_DNA"/>
</dbReference>
<reference evidence="1 2" key="1">
    <citation type="submission" date="2018-07" db="EMBL/GenBank/DDBJ databases">
        <title>Genome sequence of Erythrobacter strain YH-07, an antagonistic bacterium isolated from Yellow Sea.</title>
        <authorList>
            <person name="Tang T."/>
            <person name="Liu Q."/>
            <person name="Sun X."/>
        </authorList>
    </citation>
    <scope>NUCLEOTIDE SEQUENCE [LARGE SCALE GENOMIC DNA]</scope>
    <source>
        <strain evidence="1 2">YH-07</strain>
        <plasmid evidence="1 2">unnamed</plasmid>
    </source>
</reference>
<dbReference type="KEGG" id="err:DVR09_14865"/>
<protein>
    <submittedName>
        <fullName evidence="1">Uncharacterized protein</fullName>
    </submittedName>
</protein>
<dbReference type="AlphaFoldDB" id="A0A345YII4"/>
<keyword evidence="1" id="KW-0614">Plasmid</keyword>
<evidence type="ECO:0000313" key="1">
    <source>
        <dbReference type="EMBL" id="AXK43736.1"/>
    </source>
</evidence>
<sequence>MGAGALQKIHSEREVETFSTSLKLLALLQQMHPEPMTTYQMGLWVQDNQTPPRPISIIVKTLAQDGLISRFSSAGKRSARWVISDQGLESARKRATEIKIASLWVAENPNLNKLEAYILQRLLELPAITPQMLASEHGSQSSPIRTALKRLAMRGFIASTPIPHGGCKITPQGRSVAKLQLLQKRP</sequence>